<keyword evidence="3" id="KW-1185">Reference proteome</keyword>
<gene>
    <name evidence="2" type="ORF">ESCO_003372</name>
</gene>
<dbReference type="Proteomes" id="UP000053831">
    <property type="component" value="Unassembled WGS sequence"/>
</dbReference>
<reference evidence="2 3" key="1">
    <citation type="submission" date="2015-07" db="EMBL/GenBank/DDBJ databases">
        <title>The genome of the fungus Escovopsis weberi, a specialized disease agent of ant agriculture.</title>
        <authorList>
            <person name="de Man T.J."/>
            <person name="Stajich J.E."/>
            <person name="Kubicek C.P."/>
            <person name="Chenthamara K."/>
            <person name="Atanasova L."/>
            <person name="Druzhinina I.S."/>
            <person name="Birnbaum S."/>
            <person name="Barribeau S.M."/>
            <person name="Teiling C."/>
            <person name="Suen G."/>
            <person name="Currie C."/>
            <person name="Gerardo N.M."/>
        </authorList>
    </citation>
    <scope>NUCLEOTIDE SEQUENCE [LARGE SCALE GENOMIC DNA]</scope>
</reference>
<organism evidence="2 3">
    <name type="scientific">Escovopsis weberi</name>
    <dbReference type="NCBI Taxonomy" id="150374"/>
    <lineage>
        <taxon>Eukaryota</taxon>
        <taxon>Fungi</taxon>
        <taxon>Dikarya</taxon>
        <taxon>Ascomycota</taxon>
        <taxon>Pezizomycotina</taxon>
        <taxon>Sordariomycetes</taxon>
        <taxon>Hypocreomycetidae</taxon>
        <taxon>Hypocreales</taxon>
        <taxon>Hypocreaceae</taxon>
        <taxon>Escovopsis</taxon>
    </lineage>
</organism>
<feature type="chain" id="PRO_5005839398" description="Extracellular membrane protein CFEM domain-containing protein" evidence="1">
    <location>
        <begin position="19"/>
        <end position="84"/>
    </location>
</feature>
<dbReference type="EMBL" id="LGSR01000002">
    <property type="protein sequence ID" value="KOS23209.1"/>
    <property type="molecule type" value="Genomic_DNA"/>
</dbReference>
<comment type="caution">
    <text evidence="2">The sequence shown here is derived from an EMBL/GenBank/DDBJ whole genome shotgun (WGS) entry which is preliminary data.</text>
</comment>
<dbReference type="AlphaFoldDB" id="A0A0M9VXH0"/>
<evidence type="ECO:0000256" key="1">
    <source>
        <dbReference type="SAM" id="SignalP"/>
    </source>
</evidence>
<keyword evidence="1" id="KW-0732">Signal</keyword>
<protein>
    <recommendedName>
        <fullName evidence="4">Extracellular membrane protein CFEM domain-containing protein</fullName>
    </recommendedName>
</protein>
<evidence type="ECO:0000313" key="3">
    <source>
        <dbReference type="Proteomes" id="UP000053831"/>
    </source>
</evidence>
<name>A0A0M9VXH0_ESCWE</name>
<evidence type="ECO:0000313" key="2">
    <source>
        <dbReference type="EMBL" id="KOS23209.1"/>
    </source>
</evidence>
<dbReference type="PROSITE" id="PS51257">
    <property type="entry name" value="PROKAR_LIPOPROTEIN"/>
    <property type="match status" value="1"/>
</dbReference>
<evidence type="ECO:0008006" key="4">
    <source>
        <dbReference type="Google" id="ProtNLM"/>
    </source>
</evidence>
<sequence>MRPNALIAALALAPLASACKCYPWGKTPDDIDITASHYCCWKFKGRWDDAVKDCEAHSIKNKLNSFMRCCVEHVNNSDCWKTQG</sequence>
<feature type="signal peptide" evidence="1">
    <location>
        <begin position="1"/>
        <end position="18"/>
    </location>
</feature>
<accession>A0A0M9VXH0</accession>
<proteinExistence type="predicted"/>